<feature type="compositionally biased region" description="Basic and acidic residues" evidence="1">
    <location>
        <begin position="16"/>
        <end position="36"/>
    </location>
</feature>
<dbReference type="HOGENOM" id="CLU_2018514_0_0_1"/>
<proteinExistence type="predicted"/>
<evidence type="ECO:0000256" key="1">
    <source>
        <dbReference type="SAM" id="MobiDB-lite"/>
    </source>
</evidence>
<keyword evidence="3" id="KW-1185">Reference proteome</keyword>
<reference evidence="2 3" key="1">
    <citation type="submission" date="2012-08" db="EMBL/GenBank/DDBJ databases">
        <title>Oryza genome evolution.</title>
        <authorList>
            <person name="Wing R.A."/>
        </authorList>
    </citation>
    <scope>NUCLEOTIDE SEQUENCE</scope>
</reference>
<organism evidence="2 3">
    <name type="scientific">Leersia perrieri</name>
    <dbReference type="NCBI Taxonomy" id="77586"/>
    <lineage>
        <taxon>Eukaryota</taxon>
        <taxon>Viridiplantae</taxon>
        <taxon>Streptophyta</taxon>
        <taxon>Embryophyta</taxon>
        <taxon>Tracheophyta</taxon>
        <taxon>Spermatophyta</taxon>
        <taxon>Magnoliopsida</taxon>
        <taxon>Liliopsida</taxon>
        <taxon>Poales</taxon>
        <taxon>Poaceae</taxon>
        <taxon>BOP clade</taxon>
        <taxon>Oryzoideae</taxon>
        <taxon>Oryzeae</taxon>
        <taxon>Oryzinae</taxon>
        <taxon>Leersia</taxon>
    </lineage>
</organism>
<protein>
    <submittedName>
        <fullName evidence="2">Uncharacterized protein</fullName>
    </submittedName>
</protein>
<accession>A0A0D9XBL0</accession>
<feature type="region of interest" description="Disordered" evidence="1">
    <location>
        <begin position="1"/>
        <end position="62"/>
    </location>
</feature>
<evidence type="ECO:0000313" key="3">
    <source>
        <dbReference type="Proteomes" id="UP000032180"/>
    </source>
</evidence>
<dbReference type="EnsemblPlants" id="LPERR09G01330.1">
    <property type="protein sequence ID" value="LPERR09G01330.1"/>
    <property type="gene ID" value="LPERR09G01330"/>
</dbReference>
<evidence type="ECO:0000313" key="2">
    <source>
        <dbReference type="EnsemblPlants" id="LPERR09G01330.1"/>
    </source>
</evidence>
<dbReference type="Gramene" id="LPERR09G01330.1">
    <property type="protein sequence ID" value="LPERR09G01330.1"/>
    <property type="gene ID" value="LPERR09G01330"/>
</dbReference>
<dbReference type="Proteomes" id="UP000032180">
    <property type="component" value="Chromosome 9"/>
</dbReference>
<name>A0A0D9XBL0_9ORYZ</name>
<sequence length="123" mass="13189">MGPRRAVFSAATTEGGCRDDGRCQPDPRHRPCDDGVRQPGQSDPALLDRDAPHHGSTPSLHAALPRRRAWLAGAAGQIRAIEPTTTAVSDLGGRIHTAHAICRPLPFSTATCHNRELMKRSGL</sequence>
<reference evidence="3" key="2">
    <citation type="submission" date="2013-12" db="EMBL/GenBank/DDBJ databases">
        <authorList>
            <person name="Yu Y."/>
            <person name="Lee S."/>
            <person name="de Baynast K."/>
            <person name="Wissotski M."/>
            <person name="Liu L."/>
            <person name="Talag J."/>
            <person name="Goicoechea J."/>
            <person name="Angelova A."/>
            <person name="Jetty R."/>
            <person name="Kudrna D."/>
            <person name="Golser W."/>
            <person name="Rivera L."/>
            <person name="Zhang J."/>
            <person name="Wing R."/>
        </authorList>
    </citation>
    <scope>NUCLEOTIDE SEQUENCE</scope>
</reference>
<dbReference type="AlphaFoldDB" id="A0A0D9XBL0"/>
<reference evidence="2" key="3">
    <citation type="submission" date="2015-04" db="UniProtKB">
        <authorList>
            <consortium name="EnsemblPlants"/>
        </authorList>
    </citation>
    <scope>IDENTIFICATION</scope>
</reference>